<keyword evidence="2" id="KW-0695">RNA-directed DNA polymerase</keyword>
<feature type="region of interest" description="Disordered" evidence="1">
    <location>
        <begin position="30"/>
        <end position="52"/>
    </location>
</feature>
<organism evidence="2 3">
    <name type="scientific">Plakobranchus ocellatus</name>
    <dbReference type="NCBI Taxonomy" id="259542"/>
    <lineage>
        <taxon>Eukaryota</taxon>
        <taxon>Metazoa</taxon>
        <taxon>Spiralia</taxon>
        <taxon>Lophotrochozoa</taxon>
        <taxon>Mollusca</taxon>
        <taxon>Gastropoda</taxon>
        <taxon>Heterobranchia</taxon>
        <taxon>Euthyneura</taxon>
        <taxon>Panpulmonata</taxon>
        <taxon>Sacoglossa</taxon>
        <taxon>Placobranchoidea</taxon>
        <taxon>Plakobranchidae</taxon>
        <taxon>Plakobranchus</taxon>
    </lineage>
</organism>
<name>A0AAV4DTV5_9GAST</name>
<dbReference type="AlphaFoldDB" id="A0AAV4DTV5"/>
<keyword evidence="3" id="KW-1185">Reference proteome</keyword>
<feature type="region of interest" description="Disordered" evidence="1">
    <location>
        <begin position="66"/>
        <end position="90"/>
    </location>
</feature>
<evidence type="ECO:0000313" key="2">
    <source>
        <dbReference type="EMBL" id="GFO47321.1"/>
    </source>
</evidence>
<evidence type="ECO:0000256" key="1">
    <source>
        <dbReference type="SAM" id="MobiDB-lite"/>
    </source>
</evidence>
<protein>
    <submittedName>
        <fullName evidence="2">Reverse transcriptase</fullName>
    </submittedName>
</protein>
<gene>
    <name evidence="2" type="ORF">PoB_007382600</name>
</gene>
<accession>A0AAV4DTV5</accession>
<proteinExistence type="predicted"/>
<keyword evidence="2" id="KW-0548">Nucleotidyltransferase</keyword>
<dbReference type="GO" id="GO:0003964">
    <property type="term" value="F:RNA-directed DNA polymerase activity"/>
    <property type="evidence" value="ECO:0007669"/>
    <property type="project" value="UniProtKB-KW"/>
</dbReference>
<dbReference type="EMBL" id="BLXT01008300">
    <property type="protein sequence ID" value="GFO47321.1"/>
    <property type="molecule type" value="Genomic_DNA"/>
</dbReference>
<evidence type="ECO:0000313" key="3">
    <source>
        <dbReference type="Proteomes" id="UP000735302"/>
    </source>
</evidence>
<reference evidence="2 3" key="1">
    <citation type="journal article" date="2021" name="Elife">
        <title>Chloroplast acquisition without the gene transfer in kleptoplastic sea slugs, Plakobranchus ocellatus.</title>
        <authorList>
            <person name="Maeda T."/>
            <person name="Takahashi S."/>
            <person name="Yoshida T."/>
            <person name="Shimamura S."/>
            <person name="Takaki Y."/>
            <person name="Nagai Y."/>
            <person name="Toyoda A."/>
            <person name="Suzuki Y."/>
            <person name="Arimoto A."/>
            <person name="Ishii H."/>
            <person name="Satoh N."/>
            <person name="Nishiyama T."/>
            <person name="Hasebe M."/>
            <person name="Maruyama T."/>
            <person name="Minagawa J."/>
            <person name="Obokata J."/>
            <person name="Shigenobu S."/>
        </authorList>
    </citation>
    <scope>NUCLEOTIDE SEQUENCE [LARGE SCALE GENOMIC DNA]</scope>
</reference>
<comment type="caution">
    <text evidence="2">The sequence shown here is derived from an EMBL/GenBank/DDBJ whole genome shotgun (WGS) entry which is preliminary data.</text>
</comment>
<sequence>MDCPCTYGRRFSTEKNIKIHKTKCLDISKNQQQRSVQADKKSENQSQAQNCSAEEIHFSGPDEKFRHSLNSKSQRIRFRQQLHLSSGIPR</sequence>
<keyword evidence="2" id="KW-0808">Transferase</keyword>
<dbReference type="Proteomes" id="UP000735302">
    <property type="component" value="Unassembled WGS sequence"/>
</dbReference>